<evidence type="ECO:0000256" key="2">
    <source>
        <dbReference type="ARBA" id="ARBA00022676"/>
    </source>
</evidence>
<evidence type="ECO:0000256" key="3">
    <source>
        <dbReference type="ARBA" id="ARBA00022679"/>
    </source>
</evidence>
<evidence type="ECO:0000256" key="1">
    <source>
        <dbReference type="ARBA" id="ARBA00006739"/>
    </source>
</evidence>
<evidence type="ECO:0000313" key="6">
    <source>
        <dbReference type="EMBL" id="KAA6342563.1"/>
    </source>
</evidence>
<comment type="similarity">
    <text evidence="1">Belongs to the glycosyltransferase 2 family.</text>
</comment>
<keyword evidence="4" id="KW-0472">Membrane</keyword>
<dbReference type="AlphaFoldDB" id="A0A5J4SBA9"/>
<keyword evidence="4" id="KW-0812">Transmembrane</keyword>
<name>A0A5J4SBA9_9ZZZZ</name>
<feature type="transmembrane region" description="Helical" evidence="4">
    <location>
        <begin position="254"/>
        <end position="273"/>
    </location>
</feature>
<dbReference type="InterPro" id="IPR001173">
    <property type="entry name" value="Glyco_trans_2-like"/>
</dbReference>
<dbReference type="GO" id="GO:0102096">
    <property type="term" value="F:decaprenyl-N-acetyl-alpha-D-glucosaminyl-pyrophosphate:dTDP-alpha-L-rhamnose rhamnosyltransferase activity"/>
    <property type="evidence" value="ECO:0007669"/>
    <property type="project" value="UniProtKB-EC"/>
</dbReference>
<comment type="caution">
    <text evidence="6">The sequence shown here is derived from an EMBL/GenBank/DDBJ whole genome shotgun (WGS) entry which is preliminary data.</text>
</comment>
<proteinExistence type="inferred from homology"/>
<feature type="domain" description="Glycosyltransferase 2-like" evidence="5">
    <location>
        <begin position="7"/>
        <end position="165"/>
    </location>
</feature>
<accession>A0A5J4SBA9</accession>
<keyword evidence="3 6" id="KW-0808">Transferase</keyword>
<dbReference type="EMBL" id="SNRY01000318">
    <property type="protein sequence ID" value="KAA6342563.1"/>
    <property type="molecule type" value="Genomic_DNA"/>
</dbReference>
<reference evidence="6" key="1">
    <citation type="submission" date="2019-03" db="EMBL/GenBank/DDBJ databases">
        <title>Single cell metagenomics reveals metabolic interactions within the superorganism composed of flagellate Streblomastix strix and complex community of Bacteroidetes bacteria on its surface.</title>
        <authorList>
            <person name="Treitli S.C."/>
            <person name="Kolisko M."/>
            <person name="Husnik F."/>
            <person name="Keeling P."/>
            <person name="Hampl V."/>
        </authorList>
    </citation>
    <scope>NUCLEOTIDE SEQUENCE</scope>
    <source>
        <strain evidence="6">STM</strain>
    </source>
</reference>
<organism evidence="6">
    <name type="scientific">termite gut metagenome</name>
    <dbReference type="NCBI Taxonomy" id="433724"/>
    <lineage>
        <taxon>unclassified sequences</taxon>
        <taxon>metagenomes</taxon>
        <taxon>organismal metagenomes</taxon>
    </lineage>
</organism>
<dbReference type="InterPro" id="IPR029044">
    <property type="entry name" value="Nucleotide-diphossugar_trans"/>
</dbReference>
<dbReference type="Gene3D" id="3.90.550.10">
    <property type="entry name" value="Spore Coat Polysaccharide Biosynthesis Protein SpsA, Chain A"/>
    <property type="match status" value="1"/>
</dbReference>
<gene>
    <name evidence="6" type="ORF">EZS27_009706</name>
</gene>
<dbReference type="EC" id="2.4.1.289" evidence="6"/>
<dbReference type="Pfam" id="PF00535">
    <property type="entry name" value="Glycos_transf_2"/>
    <property type="match status" value="1"/>
</dbReference>
<protein>
    <submittedName>
        <fullName evidence="6">N-acetylglucosaminyl-diphospho-decaprenol L-rhamnosyltransferase</fullName>
        <ecNumber evidence="6">2.4.1.289</ecNumber>
    </submittedName>
</protein>
<dbReference type="PANTHER" id="PTHR43179:SF12">
    <property type="entry name" value="GALACTOFURANOSYLTRANSFERASE GLFT2"/>
    <property type="match status" value="1"/>
</dbReference>
<keyword evidence="2 6" id="KW-0328">Glycosyltransferase</keyword>
<dbReference type="SUPFAM" id="SSF53448">
    <property type="entry name" value="Nucleotide-diphospho-sugar transferases"/>
    <property type="match status" value="1"/>
</dbReference>
<evidence type="ECO:0000256" key="4">
    <source>
        <dbReference type="SAM" id="Phobius"/>
    </source>
</evidence>
<dbReference type="PANTHER" id="PTHR43179">
    <property type="entry name" value="RHAMNOSYLTRANSFERASE WBBL"/>
    <property type="match status" value="1"/>
</dbReference>
<keyword evidence="4" id="KW-1133">Transmembrane helix</keyword>
<evidence type="ECO:0000259" key="5">
    <source>
        <dbReference type="Pfam" id="PF00535"/>
    </source>
</evidence>
<sequence>MNKIDVSIVIVCMNNLKNLYPCLSSIYKYTEVNYEVFVVAYLFSNKNLEKLREDYPWIKIIISSEIRGFSENNNLALKHCMGEYCMILNDDTIIDMPVVDMLIDSMKKTPSASIMSPKTLFKDGKVQSCGRPKMTIYTYYLSMLKLWKEQKIKSTYTHQKGIFQSYNIVGAAFMIKTAIFKEFGFFDEQYFFCPEDIALSTLANKRGYKCYVNPDVQIIHIGHATASMVRVGTLPASIRGSLLFYTQNSLIRKITLRIFLSFILLLRIFYWRFKSLTYNEKAYIMYISNKNSLYAIFSSKSPKEIFMKFYKK</sequence>